<protein>
    <submittedName>
        <fullName evidence="2">SurA N-terminal domain-containing protein</fullName>
    </submittedName>
</protein>
<keyword evidence="1" id="KW-0812">Transmembrane</keyword>
<feature type="transmembrane region" description="Helical" evidence="1">
    <location>
        <begin position="7"/>
        <end position="26"/>
    </location>
</feature>
<accession>A0A9J6ZGC0</accession>
<keyword evidence="1" id="KW-1133">Transmembrane helix</keyword>
<reference evidence="2" key="1">
    <citation type="submission" date="2022-05" db="EMBL/GenBank/DDBJ databases">
        <title>Novel bacterial taxa in a minimal lignocellulolytic consortium and its capacity to transform plastics disclosed by genome-resolved metagenomics.</title>
        <authorList>
            <person name="Rodriguez C.A.D."/>
            <person name="Diaz-Garcia L."/>
            <person name="Herrera K."/>
            <person name="Tarazona N.A."/>
            <person name="Sproer C."/>
            <person name="Overmann J."/>
            <person name="Jimenez D.J."/>
        </authorList>
    </citation>
    <scope>NUCLEOTIDE SEQUENCE</scope>
    <source>
        <strain evidence="2">MAG5</strain>
    </source>
</reference>
<proteinExistence type="predicted"/>
<evidence type="ECO:0000313" key="2">
    <source>
        <dbReference type="EMBL" id="URN95173.1"/>
    </source>
</evidence>
<sequence>MKQSTFVKIGIFIIITAAALISYFIYQNEQASSSNSAINIVGKEEIIQSYYNKIYDESIADKDKVIAKSSEFQVTKFDFLYSKYTTEMFRELGANTKKTNDKKIINNLVARQLMIVDAKSKGITVQVDEVDDFTETIKDQLLNNEQDGLQQNDIIILYKAWSQSANLTLEQFLDSEFFRDQYEEGVYFSKLYEYLLTEKIVTSFEDFEDYQDDLFKQQRNNVDITYKNI</sequence>
<keyword evidence="1" id="KW-0472">Membrane</keyword>
<name>A0A9J6ZGC0_9BACL</name>
<evidence type="ECO:0000256" key="1">
    <source>
        <dbReference type="SAM" id="Phobius"/>
    </source>
</evidence>
<dbReference type="AlphaFoldDB" id="A0A9J6ZGC0"/>
<dbReference type="KEGG" id="plig:NAG76_02635"/>
<evidence type="ECO:0000313" key="3">
    <source>
        <dbReference type="Proteomes" id="UP001056756"/>
    </source>
</evidence>
<organism evidence="2 3">
    <name type="scientific">Candidatus Pristimantibacillus lignocellulolyticus</name>
    <dbReference type="NCBI Taxonomy" id="2994561"/>
    <lineage>
        <taxon>Bacteria</taxon>
        <taxon>Bacillati</taxon>
        <taxon>Bacillota</taxon>
        <taxon>Bacilli</taxon>
        <taxon>Bacillales</taxon>
        <taxon>Paenibacillaceae</taxon>
        <taxon>Candidatus Pristimantibacillus</taxon>
    </lineage>
</organism>
<gene>
    <name evidence="2" type="ORF">NAG76_02635</name>
</gene>
<dbReference type="Proteomes" id="UP001056756">
    <property type="component" value="Chromosome"/>
</dbReference>
<dbReference type="EMBL" id="CP097899">
    <property type="protein sequence ID" value="URN95173.1"/>
    <property type="molecule type" value="Genomic_DNA"/>
</dbReference>